<reference evidence="6" key="4">
    <citation type="submission" date="2017-10" db="EMBL/GenBank/DDBJ databases">
        <authorList>
            <person name="Banno H."/>
            <person name="Chua N.-H."/>
        </authorList>
    </citation>
    <scope>NUCLEOTIDE SEQUENCE [LARGE SCALE GENOMIC DNA]</scope>
    <source>
        <strain evidence="6">Kuenenia_mbr1_ru-nijmegen</strain>
    </source>
</reference>
<dbReference type="Proteomes" id="UP000221734">
    <property type="component" value="Chromosome Kuenenia_stuttgartiensis_MBR1"/>
</dbReference>
<keyword evidence="2" id="KW-0325">Glycoprotein</keyword>
<organism evidence="4">
    <name type="scientific">Kuenenia stuttgartiensis</name>
    <dbReference type="NCBI Taxonomy" id="174633"/>
    <lineage>
        <taxon>Bacteria</taxon>
        <taxon>Pseudomonadati</taxon>
        <taxon>Planctomycetota</taxon>
        <taxon>Candidatus Brocadiia</taxon>
        <taxon>Candidatus Brocadiales</taxon>
        <taxon>Candidatus Brocadiaceae</taxon>
        <taxon>Candidatus Kuenenia</taxon>
    </lineage>
</organism>
<sequence length="298" mass="35609">MKQPDFFIVGAPKCGTTFLYSHLKNHPEIFMPERKELHHFGTDIYHPDFVRDTTTYLSFFQNAENERRIGEASVWYLYSKQAAREIKAFYPSAQIIIMLRNPVDMIYSLHSQYLYNGCEDIIDFEDALRKEDLRKKGLFLPKNAYPVEGLLYRETAKYTQQIKRYFEIFDKKAIQFIIFDDIKNNPQTSLQDTFRFLGVNEDISNDTKLINPNKRAKSVFLRNLLQNPPPFLLNMSRRLIPHAIRSRMRKGMWNFNIRYESRIPMRPELRKRLQDEFKPEIKQLSDMLGRDLNYWCAH</sequence>
<dbReference type="Gene3D" id="3.40.50.300">
    <property type="entry name" value="P-loop containing nucleotide triphosphate hydrolases"/>
    <property type="match status" value="1"/>
</dbReference>
<dbReference type="InterPro" id="IPR027417">
    <property type="entry name" value="P-loop_NTPase"/>
</dbReference>
<evidence type="ECO:0000256" key="2">
    <source>
        <dbReference type="ARBA" id="ARBA00023180"/>
    </source>
</evidence>
<dbReference type="Pfam" id="PF00685">
    <property type="entry name" value="Sulfotransfer_1"/>
    <property type="match status" value="1"/>
</dbReference>
<dbReference type="EMBL" id="CP049055">
    <property type="protein sequence ID" value="QII13357.1"/>
    <property type="molecule type" value="Genomic_DNA"/>
</dbReference>
<dbReference type="AlphaFoldDB" id="Q1PUH3"/>
<gene>
    <name evidence="5" type="ORF">KsCSTR_39780</name>
    <name evidence="6" type="ORF">KSMBR1_3141</name>
    <name evidence="4" type="ORF">kustb0125</name>
</gene>
<reference evidence="4" key="1">
    <citation type="journal article" date="2006" name="Nature">
        <title>Deciphering the evolution and metabolism of an anammox bacterium from a community genome.</title>
        <authorList>
            <person name="Strous M."/>
            <person name="Pelletier E."/>
            <person name="Mangenot S."/>
            <person name="Rattei T."/>
            <person name="Lehner A."/>
            <person name="Taylor M.W."/>
            <person name="Horn M."/>
            <person name="Daims H."/>
            <person name="Bartol-Mavel D."/>
            <person name="Wincker P."/>
            <person name="Barbe V."/>
            <person name="Fonknechten N."/>
            <person name="Vallenet D."/>
            <person name="Segurens B."/>
            <person name="Schenowitz-Truong C."/>
            <person name="Medigue C."/>
            <person name="Collingro A."/>
            <person name="Snel B."/>
            <person name="Dutilh B.E."/>
            <person name="OpDenCamp H.J.M."/>
            <person name="vanDerDrift C."/>
            <person name="Cirpus I."/>
            <person name="vanDePas-Schoonen K.T."/>
            <person name="Harhangi H.R."/>
            <person name="vanNiftrik L."/>
            <person name="Schmid M."/>
            <person name="Keltjens J."/>
            <person name="vanDeVossenberg J."/>
            <person name="Kartal B."/>
            <person name="Meier H."/>
            <person name="Frishman D."/>
            <person name="Huynen M.A."/>
            <person name="Mewes H."/>
            <person name="Weissenbach J."/>
            <person name="Jetten M.S.M."/>
            <person name="Wagner M."/>
            <person name="LePaslier D."/>
        </authorList>
    </citation>
    <scope>NUCLEOTIDE SEQUENCE</scope>
</reference>
<accession>Q1PUH3</accession>
<dbReference type="SUPFAM" id="SSF52540">
    <property type="entry name" value="P-loop containing nucleoside triphosphate hydrolases"/>
    <property type="match status" value="1"/>
</dbReference>
<name>Q1PUH3_KUEST</name>
<feature type="domain" description="Sulfotransferase" evidence="3">
    <location>
        <begin position="4"/>
        <end position="205"/>
    </location>
</feature>
<dbReference type="EMBL" id="CT573074">
    <property type="protein sequence ID" value="CAJ70870.1"/>
    <property type="molecule type" value="Genomic_DNA"/>
</dbReference>
<dbReference type="PANTHER" id="PTHR10605">
    <property type="entry name" value="HEPARAN SULFATE SULFOTRANSFERASE"/>
    <property type="match status" value="1"/>
</dbReference>
<dbReference type="EMBL" id="LT934425">
    <property type="protein sequence ID" value="SOH05618.1"/>
    <property type="molecule type" value="Genomic_DNA"/>
</dbReference>
<keyword evidence="7" id="KW-1185">Reference proteome</keyword>
<dbReference type="EC" id="2.8.2.-" evidence="4 5"/>
<evidence type="ECO:0000313" key="5">
    <source>
        <dbReference type="EMBL" id="QII13357.1"/>
    </source>
</evidence>
<dbReference type="GO" id="GO:0008146">
    <property type="term" value="F:sulfotransferase activity"/>
    <property type="evidence" value="ECO:0007669"/>
    <property type="project" value="InterPro"/>
</dbReference>
<dbReference type="InterPro" id="IPR037359">
    <property type="entry name" value="NST/OST"/>
</dbReference>
<dbReference type="Proteomes" id="UP000501926">
    <property type="component" value="Chromosome"/>
</dbReference>
<proteinExistence type="predicted"/>
<evidence type="ECO:0000313" key="8">
    <source>
        <dbReference type="Proteomes" id="UP000501926"/>
    </source>
</evidence>
<dbReference type="InterPro" id="IPR000863">
    <property type="entry name" value="Sulfotransferase_dom"/>
</dbReference>
<evidence type="ECO:0000256" key="1">
    <source>
        <dbReference type="ARBA" id="ARBA00022679"/>
    </source>
</evidence>
<evidence type="ECO:0000259" key="3">
    <source>
        <dbReference type="Pfam" id="PF00685"/>
    </source>
</evidence>
<reference evidence="5 8" key="5">
    <citation type="submission" date="2020-02" db="EMBL/GenBank/DDBJ databases">
        <title>Newly sequenced genome of strain CSTR1 showed variability in Candidatus Kuenenia stuttgartiensis genomes.</title>
        <authorList>
            <person name="Ding C."/>
            <person name="Adrian L."/>
        </authorList>
    </citation>
    <scope>NUCLEOTIDE SEQUENCE [LARGE SCALE GENOMIC DNA]</scope>
    <source>
        <strain evidence="5 8">CSTR1</strain>
    </source>
</reference>
<dbReference type="PANTHER" id="PTHR10605:SF56">
    <property type="entry name" value="BIFUNCTIONAL HEPARAN SULFATE N-DEACETYLASE_N-SULFOTRANSFERASE"/>
    <property type="match status" value="1"/>
</dbReference>
<dbReference type="RefSeq" id="WP_099326166.1">
    <property type="nucleotide sequence ID" value="NZ_CP049055.1"/>
</dbReference>
<dbReference type="OrthoDB" id="9797480at2"/>
<keyword evidence="1 4" id="KW-0808">Transferase</keyword>
<dbReference type="KEGG" id="kst:KSMBR1_3141"/>
<reference evidence="4" key="2">
    <citation type="submission" date="2006-01" db="EMBL/GenBank/DDBJ databases">
        <authorList>
            <person name="Genoscope"/>
        </authorList>
    </citation>
    <scope>NUCLEOTIDE SEQUENCE</scope>
</reference>
<protein>
    <submittedName>
        <fullName evidence="5">Putative sulfotransferase</fullName>
    </submittedName>
    <submittedName>
        <fullName evidence="4">Similar to sulfotransferase</fullName>
        <ecNumber evidence="4 5">2.8.2.-</ecNumber>
    </submittedName>
</protein>
<evidence type="ECO:0000313" key="4">
    <source>
        <dbReference type="EMBL" id="CAJ70870.1"/>
    </source>
</evidence>
<reference evidence="7" key="3">
    <citation type="submission" date="2017-10" db="EMBL/GenBank/DDBJ databases">
        <authorList>
            <person name="Frank J."/>
        </authorList>
    </citation>
    <scope>NUCLEOTIDE SEQUENCE [LARGE SCALE GENOMIC DNA]</scope>
</reference>
<evidence type="ECO:0000313" key="6">
    <source>
        <dbReference type="EMBL" id="SOH05618.1"/>
    </source>
</evidence>
<evidence type="ECO:0000313" key="7">
    <source>
        <dbReference type="Proteomes" id="UP000221734"/>
    </source>
</evidence>